<dbReference type="InterPro" id="IPR008271">
    <property type="entry name" value="Ser/Thr_kinase_AS"/>
</dbReference>
<dbReference type="InterPro" id="IPR027084">
    <property type="entry name" value="Mps1_cat"/>
</dbReference>
<dbReference type="GO" id="GO:0005524">
    <property type="term" value="F:ATP binding"/>
    <property type="evidence" value="ECO:0007669"/>
    <property type="project" value="UniProtKB-UniRule"/>
</dbReference>
<feature type="compositionally biased region" description="Polar residues" evidence="7">
    <location>
        <begin position="98"/>
        <end position="115"/>
    </location>
</feature>
<dbReference type="InterPro" id="IPR011009">
    <property type="entry name" value="Kinase-like_dom_sf"/>
</dbReference>
<keyword evidence="3 6" id="KW-0547">Nucleotide-binding</keyword>
<evidence type="ECO:0000256" key="6">
    <source>
        <dbReference type="PROSITE-ProRule" id="PRU10141"/>
    </source>
</evidence>
<keyword evidence="4" id="KW-0418">Kinase</keyword>
<evidence type="ECO:0000256" key="4">
    <source>
        <dbReference type="ARBA" id="ARBA00022777"/>
    </source>
</evidence>
<keyword evidence="2" id="KW-0808">Transferase</keyword>
<dbReference type="GO" id="GO:0033316">
    <property type="term" value="P:meiotic spindle assembly checkpoint signaling"/>
    <property type="evidence" value="ECO:0007669"/>
    <property type="project" value="TreeGrafter"/>
</dbReference>
<evidence type="ECO:0000256" key="1">
    <source>
        <dbReference type="ARBA" id="ARBA00022527"/>
    </source>
</evidence>
<dbReference type="GO" id="GO:0004674">
    <property type="term" value="F:protein serine/threonine kinase activity"/>
    <property type="evidence" value="ECO:0007669"/>
    <property type="project" value="UniProtKB-KW"/>
</dbReference>
<dbReference type="CDD" id="cd14131">
    <property type="entry name" value="PKc_Mps1"/>
    <property type="match status" value="1"/>
</dbReference>
<dbReference type="Gene3D" id="3.30.200.20">
    <property type="entry name" value="Phosphorylase Kinase, domain 1"/>
    <property type="match status" value="1"/>
</dbReference>
<dbReference type="PROSITE" id="PS00107">
    <property type="entry name" value="PROTEIN_KINASE_ATP"/>
    <property type="match status" value="1"/>
</dbReference>
<keyword evidence="10" id="KW-1185">Reference proteome</keyword>
<dbReference type="InterPro" id="IPR017441">
    <property type="entry name" value="Protein_kinase_ATP_BS"/>
</dbReference>
<dbReference type="InterPro" id="IPR000719">
    <property type="entry name" value="Prot_kinase_dom"/>
</dbReference>
<proteinExistence type="predicted"/>
<accession>A0AAD5XU21</accession>
<name>A0AAD5XU21_9FUNG</name>
<dbReference type="GO" id="GO:0098813">
    <property type="term" value="P:nuclear chromosome segregation"/>
    <property type="evidence" value="ECO:0007669"/>
    <property type="project" value="UniProtKB-ARBA"/>
</dbReference>
<keyword evidence="1" id="KW-0723">Serine/threonine-protein kinase</keyword>
<dbReference type="GO" id="GO:0034501">
    <property type="term" value="P:protein localization to kinetochore"/>
    <property type="evidence" value="ECO:0007669"/>
    <property type="project" value="TreeGrafter"/>
</dbReference>
<evidence type="ECO:0000256" key="2">
    <source>
        <dbReference type="ARBA" id="ARBA00022679"/>
    </source>
</evidence>
<keyword evidence="5 6" id="KW-0067">ATP-binding</keyword>
<evidence type="ECO:0000313" key="10">
    <source>
        <dbReference type="Proteomes" id="UP001211065"/>
    </source>
</evidence>
<feature type="domain" description="Protein kinase" evidence="8">
    <location>
        <begin position="317"/>
        <end position="582"/>
    </location>
</feature>
<comment type="caution">
    <text evidence="9">The sequence shown here is derived from an EMBL/GenBank/DDBJ whole genome shotgun (WGS) entry which is preliminary data.</text>
</comment>
<dbReference type="PANTHER" id="PTHR22974">
    <property type="entry name" value="MIXED LINEAGE PROTEIN KINASE"/>
    <property type="match status" value="1"/>
</dbReference>
<dbReference type="Gene3D" id="1.10.510.10">
    <property type="entry name" value="Transferase(Phosphotransferase) domain 1"/>
    <property type="match status" value="1"/>
</dbReference>
<dbReference type="GO" id="GO:0007094">
    <property type="term" value="P:mitotic spindle assembly checkpoint signaling"/>
    <property type="evidence" value="ECO:0007669"/>
    <property type="project" value="TreeGrafter"/>
</dbReference>
<evidence type="ECO:0000256" key="3">
    <source>
        <dbReference type="ARBA" id="ARBA00022741"/>
    </source>
</evidence>
<reference evidence="9" key="1">
    <citation type="submission" date="2020-05" db="EMBL/GenBank/DDBJ databases">
        <title>Phylogenomic resolution of chytrid fungi.</title>
        <authorList>
            <person name="Stajich J.E."/>
            <person name="Amses K."/>
            <person name="Simmons R."/>
            <person name="Seto K."/>
            <person name="Myers J."/>
            <person name="Bonds A."/>
            <person name="Quandt C.A."/>
            <person name="Barry K."/>
            <person name="Liu P."/>
            <person name="Grigoriev I."/>
            <person name="Longcore J.E."/>
            <person name="James T.Y."/>
        </authorList>
    </citation>
    <scope>NUCLEOTIDE SEQUENCE</scope>
    <source>
        <strain evidence="9">JEL0476</strain>
    </source>
</reference>
<evidence type="ECO:0000256" key="5">
    <source>
        <dbReference type="ARBA" id="ARBA00022840"/>
    </source>
</evidence>
<dbReference type="SUPFAM" id="SSF56112">
    <property type="entry name" value="Protein kinase-like (PK-like)"/>
    <property type="match status" value="1"/>
</dbReference>
<dbReference type="PROSITE" id="PS50011">
    <property type="entry name" value="PROTEIN_KINASE_DOM"/>
    <property type="match status" value="1"/>
</dbReference>
<dbReference type="FunFam" id="3.30.200.20:FF:000131">
    <property type="entry name" value="Dual specificity protein kinase TTK"/>
    <property type="match status" value="1"/>
</dbReference>
<dbReference type="GO" id="GO:0004712">
    <property type="term" value="F:protein serine/threonine/tyrosine kinase activity"/>
    <property type="evidence" value="ECO:0007669"/>
    <property type="project" value="TreeGrafter"/>
</dbReference>
<feature type="region of interest" description="Disordered" evidence="7">
    <location>
        <begin position="95"/>
        <end position="115"/>
    </location>
</feature>
<dbReference type="PANTHER" id="PTHR22974:SF21">
    <property type="entry name" value="DUAL SPECIFICITY PROTEIN KINASE TTK"/>
    <property type="match status" value="1"/>
</dbReference>
<dbReference type="AlphaFoldDB" id="A0AAD5XU21"/>
<dbReference type="FunFam" id="1.10.510.10:FF:000224">
    <property type="entry name" value="serine/threonine-protein kinase mph1 isoform X1"/>
    <property type="match status" value="1"/>
</dbReference>
<dbReference type="SMART" id="SM00220">
    <property type="entry name" value="S_TKc"/>
    <property type="match status" value="1"/>
</dbReference>
<evidence type="ECO:0000256" key="7">
    <source>
        <dbReference type="SAM" id="MobiDB-lite"/>
    </source>
</evidence>
<organism evidence="9 10">
    <name type="scientific">Clydaea vesicula</name>
    <dbReference type="NCBI Taxonomy" id="447962"/>
    <lineage>
        <taxon>Eukaryota</taxon>
        <taxon>Fungi</taxon>
        <taxon>Fungi incertae sedis</taxon>
        <taxon>Chytridiomycota</taxon>
        <taxon>Chytridiomycota incertae sedis</taxon>
        <taxon>Chytridiomycetes</taxon>
        <taxon>Lobulomycetales</taxon>
        <taxon>Lobulomycetaceae</taxon>
        <taxon>Clydaea</taxon>
    </lineage>
</organism>
<evidence type="ECO:0000259" key="8">
    <source>
        <dbReference type="PROSITE" id="PS50011"/>
    </source>
</evidence>
<sequence length="632" mass="72260">MNLRLWRKYLTIWKLYSNLGELENSKNNLLTGIRLNAQPIEDLNKALTDLKNKNKLLKSGLNFFDEDKENSFWNWNDVSPALRSSCISNEPFSDKSSSDTSFNESPQNYQGNSSFEATQPISKYNLPNDLVSSIAIKKDSTTNIISSQPDFEASTKISEVENLHKDVAKSNKENVKKHSNEEINSSSLNHDLHSKTKLFTITNSPPMKQMLIKENINPLYEINLIKGSDDSLNIKKYSEDQNPFNYKIDSIEAKENIVSNEELSKRNLSVNNITSDEATIRAAPVLHKLQEQIISLEPFVISSLVDEKSVTINGMQYKKIDIIGKGGSSKVYKIMNEEGKLFALKKVKLKGQEESIIDGYLNEIALLKKMKNNDRIIRLIDYETIKGQVMYMVLEYGEIDLAQLLIKQNSTLSPNFIRMYFEQILRAVHAIHEENIIHSDLKPANFMLVEAELKLIDFGIAKTISNDTTNIHRETQTGTVNYMSPEALNFVETSSQQKYLKLGRSSDVWSIGCILYQFVYGKPPFAHFKNVVQKLQAISNPKHKINFPVINDALLLEVIQSCLQFNPKARPTIPQLLQHPYITGIHHVEFDLKNLNLQNDLKSEELIFNIIKKVFDKERQKSLVLKLIKEQN</sequence>
<dbReference type="GO" id="GO:0000776">
    <property type="term" value="C:kinetochore"/>
    <property type="evidence" value="ECO:0007669"/>
    <property type="project" value="TreeGrafter"/>
</dbReference>
<feature type="binding site" evidence="6">
    <location>
        <position position="345"/>
    </location>
    <ligand>
        <name>ATP</name>
        <dbReference type="ChEBI" id="CHEBI:30616"/>
    </ligand>
</feature>
<gene>
    <name evidence="9" type="ORF">HK099_006839</name>
</gene>
<evidence type="ECO:0000313" key="9">
    <source>
        <dbReference type="EMBL" id="KAJ3214504.1"/>
    </source>
</evidence>
<dbReference type="EMBL" id="JADGJW010000615">
    <property type="protein sequence ID" value="KAJ3214504.1"/>
    <property type="molecule type" value="Genomic_DNA"/>
</dbReference>
<protein>
    <recommendedName>
        <fullName evidence="8">Protein kinase domain-containing protein</fullName>
    </recommendedName>
</protein>
<dbReference type="GO" id="GO:0005634">
    <property type="term" value="C:nucleus"/>
    <property type="evidence" value="ECO:0007669"/>
    <property type="project" value="TreeGrafter"/>
</dbReference>
<dbReference type="Pfam" id="PF00069">
    <property type="entry name" value="Pkinase"/>
    <property type="match status" value="1"/>
</dbReference>
<dbReference type="Proteomes" id="UP001211065">
    <property type="component" value="Unassembled WGS sequence"/>
</dbReference>
<dbReference type="PROSITE" id="PS00108">
    <property type="entry name" value="PROTEIN_KINASE_ST"/>
    <property type="match status" value="1"/>
</dbReference>